<gene>
    <name evidence="1" type="ORF">E3T61_05460</name>
</gene>
<dbReference type="EMBL" id="SOHM01000009">
    <property type="protein sequence ID" value="TFD93023.1"/>
    <property type="molecule type" value="Genomic_DNA"/>
</dbReference>
<evidence type="ECO:0000313" key="1">
    <source>
        <dbReference type="EMBL" id="TFD93023.1"/>
    </source>
</evidence>
<dbReference type="AlphaFoldDB" id="A0A4R9BXP9"/>
<protein>
    <submittedName>
        <fullName evidence="1">Uncharacterized protein</fullName>
    </submittedName>
</protein>
<sequence>MILLSPTDPSVPIAWDAGSTPGTDISIRVGADVGPSAFIIRTMERTGQRMNDAGQVTGVVDDARTMAELAVREALLVMLDQTYPRDSLATRMEEIAEEASVVDWSEWEFTQIVVDGVGFALRVRHQQPPGFVAIADLGDAVVTMRGKELPADRRFTLHRRL</sequence>
<accession>A0A4R9BXP9</accession>
<evidence type="ECO:0000313" key="2">
    <source>
        <dbReference type="Proteomes" id="UP000298468"/>
    </source>
</evidence>
<dbReference type="Proteomes" id="UP000298468">
    <property type="component" value="Unassembled WGS sequence"/>
</dbReference>
<dbReference type="OrthoDB" id="5179579at2"/>
<proteinExistence type="predicted"/>
<organism evidence="1 2">
    <name type="scientific">Cryobacterium lactosi</name>
    <dbReference type="NCBI Taxonomy" id="1259202"/>
    <lineage>
        <taxon>Bacteria</taxon>
        <taxon>Bacillati</taxon>
        <taxon>Actinomycetota</taxon>
        <taxon>Actinomycetes</taxon>
        <taxon>Micrococcales</taxon>
        <taxon>Microbacteriaceae</taxon>
        <taxon>Cryobacterium</taxon>
    </lineage>
</organism>
<dbReference type="RefSeq" id="WP_134639897.1">
    <property type="nucleotide sequence ID" value="NZ_SOHM01000009.1"/>
</dbReference>
<name>A0A4R9BXP9_9MICO</name>
<comment type="caution">
    <text evidence="1">The sequence shown here is derived from an EMBL/GenBank/DDBJ whole genome shotgun (WGS) entry which is preliminary data.</text>
</comment>
<keyword evidence="2" id="KW-1185">Reference proteome</keyword>
<reference evidence="1 2" key="1">
    <citation type="submission" date="2019-03" db="EMBL/GenBank/DDBJ databases">
        <title>Genomics of glacier-inhabiting Cryobacterium strains.</title>
        <authorList>
            <person name="Liu Q."/>
            <person name="Xin Y.-H."/>
        </authorList>
    </citation>
    <scope>NUCLEOTIDE SEQUENCE [LARGE SCALE GENOMIC DNA]</scope>
    <source>
        <strain evidence="1 2">Sr59</strain>
    </source>
</reference>